<dbReference type="RefSeq" id="WP_275470538.1">
    <property type="nucleotide sequence ID" value="NZ_JAPDSH010000001.1"/>
</dbReference>
<evidence type="ECO:0000256" key="2">
    <source>
        <dbReference type="SAM" id="Phobius"/>
    </source>
</evidence>
<dbReference type="Proteomes" id="UP001147148">
    <property type="component" value="Unassembled WGS sequence"/>
</dbReference>
<evidence type="ECO:0000313" key="5">
    <source>
        <dbReference type="Proteomes" id="UP001147148"/>
    </source>
</evidence>
<dbReference type="Pfam" id="PF13702">
    <property type="entry name" value="Lysozyme_like"/>
    <property type="match status" value="1"/>
</dbReference>
<comment type="caution">
    <text evidence="4">The sequence shown here is derived from an EMBL/GenBank/DDBJ whole genome shotgun (WGS) entry which is preliminary data.</text>
</comment>
<keyword evidence="2" id="KW-1133">Transmembrane helix</keyword>
<keyword evidence="5" id="KW-1185">Reference proteome</keyword>
<dbReference type="SUPFAM" id="SSF53955">
    <property type="entry name" value="Lysozyme-like"/>
    <property type="match status" value="1"/>
</dbReference>
<keyword evidence="2" id="KW-0472">Membrane</keyword>
<protein>
    <submittedName>
        <fullName evidence="4">Lysozyme family protein</fullName>
    </submittedName>
</protein>
<evidence type="ECO:0000256" key="1">
    <source>
        <dbReference type="ARBA" id="ARBA00004241"/>
    </source>
</evidence>
<proteinExistence type="predicted"/>
<dbReference type="CDD" id="cd16891">
    <property type="entry name" value="CwlT-like"/>
    <property type="match status" value="1"/>
</dbReference>
<dbReference type="EMBL" id="JAPDSH010000001">
    <property type="protein sequence ID" value="MDF0478881.1"/>
    <property type="molecule type" value="Genomic_DNA"/>
</dbReference>
<dbReference type="InterPro" id="IPR047194">
    <property type="entry name" value="CwlT-like_lysozyme"/>
</dbReference>
<dbReference type="InterPro" id="IPR023346">
    <property type="entry name" value="Lysozyme-like_dom_sf"/>
</dbReference>
<evidence type="ECO:0000313" key="4">
    <source>
        <dbReference type="EMBL" id="MDF0478881.1"/>
    </source>
</evidence>
<gene>
    <name evidence="4" type="ORF">OL233_01150</name>
</gene>
<keyword evidence="2" id="KW-0812">Transmembrane</keyword>
<name>A0ABT5WYW8_9ENTE</name>
<sequence length="215" mass="24875">MSRRNKKKRHVIGNVVRIILLVVIFFGIYRFYIVKSQVEEVKLWKPVVIEEASRYGLEEFDDVILAIILTETKGEHIDLMQSSESKYGEQNQITSSEESIKSGVKHLAEVLTQSQNEGTDIWTGVQAYNFGSNYIPYVRDNGGRHNVKIAERYSREVLAPLLGNNNNKKYRYLTLRALKYNKGHLYIDGGNFFYADIVKWNMAVLDVMSKIPWFS</sequence>
<feature type="domain" description="CwlT-like lysozyme" evidence="3">
    <location>
        <begin position="39"/>
        <end position="201"/>
    </location>
</feature>
<accession>A0ABT5WYW8</accession>
<evidence type="ECO:0000259" key="3">
    <source>
        <dbReference type="Pfam" id="PF13702"/>
    </source>
</evidence>
<reference evidence="4" key="1">
    <citation type="submission" date="2022-10" db="EMBL/GenBank/DDBJ databases">
        <title>Vagococcus sp. isolated from poultry meat.</title>
        <authorList>
            <person name="Johansson P."/>
            <person name="Bjorkroth J."/>
        </authorList>
    </citation>
    <scope>NUCLEOTIDE SEQUENCE</scope>
    <source>
        <strain evidence="4">PNs007</strain>
    </source>
</reference>
<dbReference type="Gene3D" id="1.10.530.10">
    <property type="match status" value="1"/>
</dbReference>
<comment type="subcellular location">
    <subcellularLocation>
        <location evidence="1">Cell surface</location>
    </subcellularLocation>
</comment>
<feature type="transmembrane region" description="Helical" evidence="2">
    <location>
        <begin position="12"/>
        <end position="32"/>
    </location>
</feature>
<organism evidence="4 5">
    <name type="scientific">Vagococcus proximus</name>
    <dbReference type="NCBI Taxonomy" id="2991417"/>
    <lineage>
        <taxon>Bacteria</taxon>
        <taxon>Bacillati</taxon>
        <taxon>Bacillota</taxon>
        <taxon>Bacilli</taxon>
        <taxon>Lactobacillales</taxon>
        <taxon>Enterococcaceae</taxon>
        <taxon>Vagococcus</taxon>
    </lineage>
</organism>